<keyword evidence="7" id="KW-0472">Membrane</keyword>
<evidence type="ECO:0000256" key="5">
    <source>
        <dbReference type="ARBA" id="ARBA00022737"/>
    </source>
</evidence>
<dbReference type="InParanoid" id="A0A6I8P4N3"/>
<comment type="subcellular location">
    <subcellularLocation>
        <location evidence="1">Membrane</location>
        <topology evidence="1">Single-pass type I membrane protein</topology>
    </subcellularLocation>
</comment>
<dbReference type="PANTHER" id="PTHR22722:SF5">
    <property type="entry name" value="LOW-DENSITY LIPOPROTEIN RECEPTOR-RELATED PROTEIN 1B"/>
    <property type="match status" value="1"/>
</dbReference>
<reference evidence="14" key="3">
    <citation type="submission" date="2025-09" db="UniProtKB">
        <authorList>
            <consortium name="Ensembl"/>
        </authorList>
    </citation>
    <scope>IDENTIFICATION</scope>
    <source>
        <strain evidence="14">Glennie</strain>
    </source>
</reference>
<evidence type="ECO:0000256" key="11">
    <source>
        <dbReference type="PROSITE-ProRule" id="PRU00124"/>
    </source>
</evidence>
<dbReference type="PROSITE" id="PS00010">
    <property type="entry name" value="ASX_HYDROXYL"/>
    <property type="match status" value="1"/>
</dbReference>
<dbReference type="SMART" id="SM00181">
    <property type="entry name" value="EGF"/>
    <property type="match status" value="2"/>
</dbReference>
<dbReference type="GO" id="GO:0006897">
    <property type="term" value="P:endocytosis"/>
    <property type="evidence" value="ECO:0007669"/>
    <property type="project" value="UniProtKB-KW"/>
</dbReference>
<keyword evidence="5" id="KW-0677">Repeat</keyword>
<dbReference type="SMART" id="SM00179">
    <property type="entry name" value="EGF_CA"/>
    <property type="match status" value="2"/>
</dbReference>
<evidence type="ECO:0000256" key="4">
    <source>
        <dbReference type="ARBA" id="ARBA00022692"/>
    </source>
</evidence>
<evidence type="ECO:0000256" key="8">
    <source>
        <dbReference type="ARBA" id="ARBA00023157"/>
    </source>
</evidence>
<dbReference type="AlphaFoldDB" id="A0A6I8P4N3"/>
<evidence type="ECO:0000313" key="14">
    <source>
        <dbReference type="Ensembl" id="ENSOANP00000047395.1"/>
    </source>
</evidence>
<dbReference type="InterPro" id="IPR036055">
    <property type="entry name" value="LDL_receptor-like_sf"/>
</dbReference>
<evidence type="ECO:0000256" key="7">
    <source>
        <dbReference type="ARBA" id="ARBA00023136"/>
    </source>
</evidence>
<dbReference type="InterPro" id="IPR018097">
    <property type="entry name" value="EGF_Ca-bd_CS"/>
</dbReference>
<keyword evidence="15" id="KW-1185">Reference proteome</keyword>
<dbReference type="GO" id="GO:0016020">
    <property type="term" value="C:membrane"/>
    <property type="evidence" value="ECO:0007669"/>
    <property type="project" value="UniProtKB-SubCell"/>
</dbReference>
<dbReference type="PROSITE" id="PS01186">
    <property type="entry name" value="EGF_2"/>
    <property type="match status" value="1"/>
</dbReference>
<name>A0A6I8P4N3_ORNAN</name>
<keyword evidence="8" id="KW-1015">Disulfide bond</keyword>
<keyword evidence="12" id="KW-0732">Signal</keyword>
<reference evidence="14" key="2">
    <citation type="submission" date="2025-08" db="UniProtKB">
        <authorList>
            <consortium name="Ensembl"/>
        </authorList>
    </citation>
    <scope>IDENTIFICATION</scope>
    <source>
        <strain evidence="14">Glennie</strain>
    </source>
</reference>
<dbReference type="FunFam" id="2.10.25.10:FF:000009">
    <property type="entry name" value="Low-density lipoprotein receptor isoform 1"/>
    <property type="match status" value="1"/>
</dbReference>
<dbReference type="SUPFAM" id="SSF57424">
    <property type="entry name" value="LDL receptor-like module"/>
    <property type="match status" value="2"/>
</dbReference>
<dbReference type="InterPro" id="IPR051221">
    <property type="entry name" value="LDLR-related"/>
</dbReference>
<proteinExistence type="predicted"/>
<dbReference type="PANTHER" id="PTHR22722">
    <property type="entry name" value="LOW-DENSITY LIPOPROTEIN RECEPTOR-RELATED PROTEIN 2-RELATED"/>
    <property type="match status" value="1"/>
</dbReference>
<dbReference type="Ensembl" id="ENSOANT00000061479.1">
    <property type="protein sequence ID" value="ENSOANP00000047395.1"/>
    <property type="gene ID" value="ENSOANG00000040423.1"/>
</dbReference>
<dbReference type="PROSITE" id="PS01187">
    <property type="entry name" value="EGF_CA"/>
    <property type="match status" value="1"/>
</dbReference>
<evidence type="ECO:0000256" key="3">
    <source>
        <dbReference type="ARBA" id="ARBA00022583"/>
    </source>
</evidence>
<evidence type="ECO:0000256" key="6">
    <source>
        <dbReference type="ARBA" id="ARBA00022989"/>
    </source>
</evidence>
<dbReference type="GO" id="GO:0005509">
    <property type="term" value="F:calcium ion binding"/>
    <property type="evidence" value="ECO:0007669"/>
    <property type="project" value="InterPro"/>
</dbReference>
<dbReference type="Pfam" id="PF00057">
    <property type="entry name" value="Ldl_recept_a"/>
    <property type="match status" value="2"/>
</dbReference>
<evidence type="ECO:0000256" key="10">
    <source>
        <dbReference type="ARBA" id="ARBA00023180"/>
    </source>
</evidence>
<dbReference type="GeneTree" id="ENSGT00940000157899"/>
<organism evidence="14 15">
    <name type="scientific">Ornithorhynchus anatinus</name>
    <name type="common">Duckbill platypus</name>
    <dbReference type="NCBI Taxonomy" id="9258"/>
    <lineage>
        <taxon>Eukaryota</taxon>
        <taxon>Metazoa</taxon>
        <taxon>Chordata</taxon>
        <taxon>Craniata</taxon>
        <taxon>Vertebrata</taxon>
        <taxon>Euteleostomi</taxon>
        <taxon>Mammalia</taxon>
        <taxon>Monotremata</taxon>
        <taxon>Ornithorhynchidae</taxon>
        <taxon>Ornithorhynchus</taxon>
    </lineage>
</organism>
<dbReference type="Proteomes" id="UP000002279">
    <property type="component" value="Chromosome 10"/>
</dbReference>
<evidence type="ECO:0000256" key="9">
    <source>
        <dbReference type="ARBA" id="ARBA00023170"/>
    </source>
</evidence>
<dbReference type="InterPro" id="IPR023415">
    <property type="entry name" value="LDLR_class-A_CS"/>
</dbReference>
<keyword evidence="3" id="KW-0254">Endocytosis</keyword>
<accession>A0A6I8P4N3</accession>
<evidence type="ECO:0000256" key="1">
    <source>
        <dbReference type="ARBA" id="ARBA00004479"/>
    </source>
</evidence>
<dbReference type="PROSITE" id="PS01209">
    <property type="entry name" value="LDLRA_1"/>
    <property type="match status" value="2"/>
</dbReference>
<dbReference type="SUPFAM" id="SSF57196">
    <property type="entry name" value="EGF/Laminin"/>
    <property type="match status" value="1"/>
</dbReference>
<reference evidence="14 15" key="1">
    <citation type="journal article" date="2008" name="Nature">
        <title>Genome analysis of the platypus reveals unique signatures of evolution.</title>
        <authorList>
            <person name="Warren W.C."/>
            <person name="Hillier L.W."/>
            <person name="Marshall Graves J.A."/>
            <person name="Birney E."/>
            <person name="Ponting C.P."/>
            <person name="Grutzner F."/>
            <person name="Belov K."/>
            <person name="Miller W."/>
            <person name="Clarke L."/>
            <person name="Chinwalla A.T."/>
            <person name="Yang S.P."/>
            <person name="Heger A."/>
            <person name="Locke D.P."/>
            <person name="Miethke P."/>
            <person name="Waters P.D."/>
            <person name="Veyrunes F."/>
            <person name="Fulton L."/>
            <person name="Fulton B."/>
            <person name="Graves T."/>
            <person name="Wallis J."/>
            <person name="Puente X.S."/>
            <person name="Lopez-Otin C."/>
            <person name="Ordonez G.R."/>
            <person name="Eichler E.E."/>
            <person name="Chen L."/>
            <person name="Cheng Z."/>
            <person name="Deakin J.E."/>
            <person name="Alsop A."/>
            <person name="Thompson K."/>
            <person name="Kirby P."/>
            <person name="Papenfuss A.T."/>
            <person name="Wakefield M.J."/>
            <person name="Olender T."/>
            <person name="Lancet D."/>
            <person name="Huttley G.A."/>
            <person name="Smit A.F."/>
            <person name="Pask A."/>
            <person name="Temple-Smith P."/>
            <person name="Batzer M.A."/>
            <person name="Walker J.A."/>
            <person name="Konkel M.K."/>
            <person name="Harris R.S."/>
            <person name="Whittington C.M."/>
            <person name="Wong E.S."/>
            <person name="Gemmell N.J."/>
            <person name="Buschiazzo E."/>
            <person name="Vargas Jentzsch I.M."/>
            <person name="Merkel A."/>
            <person name="Schmitz J."/>
            <person name="Zemann A."/>
            <person name="Churakov G."/>
            <person name="Kriegs J.O."/>
            <person name="Brosius J."/>
            <person name="Murchison E.P."/>
            <person name="Sachidanandam R."/>
            <person name="Smith C."/>
            <person name="Hannon G.J."/>
            <person name="Tsend-Ayush E."/>
            <person name="McMillan D."/>
            <person name="Attenborough R."/>
            <person name="Rens W."/>
            <person name="Ferguson-Smith M."/>
            <person name="Lefevre C.M."/>
            <person name="Sharp J.A."/>
            <person name="Nicholas K.R."/>
            <person name="Ray D.A."/>
            <person name="Kube M."/>
            <person name="Reinhardt R."/>
            <person name="Pringle T.H."/>
            <person name="Taylor J."/>
            <person name="Jones R.C."/>
            <person name="Nixon B."/>
            <person name="Dacheux J.L."/>
            <person name="Niwa H."/>
            <person name="Sekita Y."/>
            <person name="Huang X."/>
            <person name="Stark A."/>
            <person name="Kheradpour P."/>
            <person name="Kellis M."/>
            <person name="Flicek P."/>
            <person name="Chen Y."/>
            <person name="Webber C."/>
            <person name="Hardison R."/>
            <person name="Nelson J."/>
            <person name="Hallsworth-Pepin K."/>
            <person name="Delehaunty K."/>
            <person name="Markovic C."/>
            <person name="Minx P."/>
            <person name="Feng Y."/>
            <person name="Kremitzki C."/>
            <person name="Mitreva M."/>
            <person name="Glasscock J."/>
            <person name="Wylie T."/>
            <person name="Wohldmann P."/>
            <person name="Thiru P."/>
            <person name="Nhan M.N."/>
            <person name="Pohl C.S."/>
            <person name="Smith S.M."/>
            <person name="Hou S."/>
            <person name="Nefedov M."/>
            <person name="de Jong P.J."/>
            <person name="Renfree M.B."/>
            <person name="Mardis E.R."/>
            <person name="Wilson R.K."/>
        </authorList>
    </citation>
    <scope>NUCLEOTIDE SEQUENCE [LARGE SCALE GENOMIC DNA]</scope>
    <source>
        <strain evidence="14 15">Glennie</strain>
    </source>
</reference>
<dbReference type="InterPro" id="IPR002172">
    <property type="entry name" value="LDrepeatLR_classA_rpt"/>
</dbReference>
<dbReference type="PRINTS" id="PR00261">
    <property type="entry name" value="LDLRECEPTOR"/>
</dbReference>
<keyword evidence="4" id="KW-0812">Transmembrane</keyword>
<evidence type="ECO:0000259" key="13">
    <source>
        <dbReference type="PROSITE" id="PS01186"/>
    </source>
</evidence>
<dbReference type="InterPro" id="IPR000742">
    <property type="entry name" value="EGF"/>
</dbReference>
<dbReference type="FunFam" id="4.10.400.10:FF:000035">
    <property type="entry name" value="prolow-density lipoprotein receptor-related protein 1"/>
    <property type="match status" value="1"/>
</dbReference>
<dbReference type="Gene3D" id="2.10.25.10">
    <property type="entry name" value="Laminin"/>
    <property type="match status" value="2"/>
</dbReference>
<dbReference type="PROSITE" id="PS50068">
    <property type="entry name" value="LDLRA_2"/>
    <property type="match status" value="2"/>
</dbReference>
<dbReference type="InterPro" id="IPR000152">
    <property type="entry name" value="EGF-type_Asp/Asn_hydroxyl_site"/>
</dbReference>
<feature type="signal peptide" evidence="12">
    <location>
        <begin position="1"/>
        <end position="17"/>
    </location>
</feature>
<dbReference type="InterPro" id="IPR001881">
    <property type="entry name" value="EGF-like_Ca-bd_dom"/>
</dbReference>
<dbReference type="CDD" id="cd00112">
    <property type="entry name" value="LDLa"/>
    <property type="match status" value="2"/>
</dbReference>
<keyword evidence="10" id="KW-0325">Glycoprotein</keyword>
<feature type="domain" description="EGF-like" evidence="13">
    <location>
        <begin position="176"/>
        <end position="191"/>
    </location>
</feature>
<keyword evidence="2" id="KW-0245">EGF-like domain</keyword>
<keyword evidence="6" id="KW-1133">Transmembrane helix</keyword>
<dbReference type="FunFam" id="4.10.400.10:FF:000015">
    <property type="entry name" value="Low-density lipoprotein receptor-related protein 1"/>
    <property type="match status" value="1"/>
</dbReference>
<dbReference type="Gene3D" id="4.10.400.10">
    <property type="entry name" value="Low-density Lipoprotein Receptor"/>
    <property type="match status" value="2"/>
</dbReference>
<dbReference type="Pfam" id="PF14670">
    <property type="entry name" value="FXa_inhibition"/>
    <property type="match status" value="1"/>
</dbReference>
<evidence type="ECO:0000256" key="2">
    <source>
        <dbReference type="ARBA" id="ARBA00022536"/>
    </source>
</evidence>
<evidence type="ECO:0000256" key="12">
    <source>
        <dbReference type="SAM" id="SignalP"/>
    </source>
</evidence>
<sequence>MLPPRLALALALPLALALTTAAAIDAGKTCSPKQFTCQDQITCVSKGWRCDGEKDCPDGSDEAPEICPQNKGRQCQPNEHNCLGTELCVPMGRLCDGVQDCADGSDEGAHCREMLTNCSARGCQHRCVPTLAGPTCYCQGPFRLASDGHSCQDVDECAVHGACSQVCANSEGSYSCSCVEGYLLQPDGRSCKAKNEPVDRPPVLLIANSQNILATYLSGVPVPHIAPTGAKQTTAMDFSYASETVCWVHVGEQAAQTDLRCARIPNLKGFVDERVVNISLSLH</sequence>
<feature type="chain" id="PRO_5026022244" description="EGF-like domain-containing protein" evidence="12">
    <location>
        <begin position="18"/>
        <end position="283"/>
    </location>
</feature>
<dbReference type="OMA" id="HICTARD"/>
<evidence type="ECO:0000313" key="15">
    <source>
        <dbReference type="Proteomes" id="UP000002279"/>
    </source>
</evidence>
<dbReference type="Bgee" id="ENSOANG00000040423">
    <property type="expression patterns" value="Expressed in liver and 7 other cell types or tissues"/>
</dbReference>
<dbReference type="SMART" id="SM00192">
    <property type="entry name" value="LDLa"/>
    <property type="match status" value="2"/>
</dbReference>
<keyword evidence="9" id="KW-0675">Receptor</keyword>
<protein>
    <recommendedName>
        <fullName evidence="13">EGF-like domain-containing protein</fullName>
    </recommendedName>
</protein>
<comment type="caution">
    <text evidence="11">Lacks conserved residue(s) required for the propagation of feature annotation.</text>
</comment>